<reference evidence="3" key="1">
    <citation type="submission" date="2021-02" db="EMBL/GenBank/DDBJ databases">
        <authorList>
            <person name="Dougan E. K."/>
            <person name="Rhodes N."/>
            <person name="Thang M."/>
            <person name="Chan C."/>
        </authorList>
    </citation>
    <scope>NUCLEOTIDE SEQUENCE</scope>
</reference>
<dbReference type="Gene3D" id="3.10.129.10">
    <property type="entry name" value="Hotdog Thioesterase"/>
    <property type="match status" value="1"/>
</dbReference>
<evidence type="ECO:0000313" key="4">
    <source>
        <dbReference type="Proteomes" id="UP000649617"/>
    </source>
</evidence>
<name>A0A812VSZ3_SYMPI</name>
<dbReference type="InterPro" id="IPR029069">
    <property type="entry name" value="HotDog_dom_sf"/>
</dbReference>
<dbReference type="PANTHER" id="PTHR15934:SF2">
    <property type="entry name" value="A-KINASE ANCHOR PROTEIN 7-LIKE PHOSPHOESTERASE DOMAIN-CONTAINING PROTEIN"/>
    <property type="match status" value="1"/>
</dbReference>
<sequence length="1120" mass="123698">MASASHDPGPDEEEQEEQEFVCGQSSGSRSRHRVQTAKKGQRGHYPRPRALLPPSQRARPTHFVAIHLKSREIQRCVEQLQQWFVAQDKLFERCLVPIKRLHTALLLTSFEEPRLSEARQVVSQAARTIREFLGGESVQLRAEGIGSFGGRVVFARVRTEPPELLQAMHHLLCRVFMRHNFPILDDTGQAWLAPGEEPRQFSGHASFLKVTKGMAHSRTEEEKNSFKALHVSDEDIAKWNGTCLGTQLCGDFELLSILGTAHDGYYPRIKVEKLPGAEDVMQSASSMCQAGDLPSRGVADAVEEAWRSKPPSPEKSEPEAAVINAASGQETGDALRDSKRRLSRLGPDVWQVVSQVITICDLLCLATAAKETLTIVQSVVCKAKVTLFSETAHASSCLDGSCLDWDRNRIEGTQCPALQIRSREDFLSQPAGEQLFADIGFVEDSQQLIFGRSLEGLHTALREALPLAFGDLHMEVEAVRNISSPTKTVLDTLCAAQPEIVGIEGLAVHDLPAWVHCVQQLTRAWGAETNLDLMEQQVGGGHNSIHDDTTAAQVGLKLAPIHGTVHWSQLTPLLLKAFGPAWFETGSISVHFVNMVGHRQPVRAFIAEPDPSKSAQQLEVWMEHLDGRLVFEGTASVGLRPGEMTTMAQSKIASIKPVKGRLLFTRYDVGTQSLQPEPAKIEFEKVIGPLFPYTHRRKLELITEFHPWFSEEAGHTSPWGKAILPPESFNQIMLGSVGGARPPRFPPVAGDEWLHKALGGRTPVGLFGGCEVIMVNGPIFVGVDYECTREIVGSGETPRAEFRWTTTYLREKGSQKLVAQMTLQEMQLKASLDGYAQLRAQSDGLVQVDNAAYFSKLLEALPPLVRGLDFQNLACTFLDFPVACLPKACTAFGTIVLQKDVRGCSARGSMDFGDFISTFPRFPQHVRLVRASLGTEGHWAFSAKEIADVFRAKFPGLVVLQLELSLRHSAATSDVPFIELARALIDAEVRVEVTSIRCRPHQYEFLRAALTHAGAAVQQLEDECEQIAYPFSHPRFDWSKAGLSAHSFAHANDADARSAALLKLKRLRHNYPAGKQHATTCTKLECLVAVASCSRARAWSFRRKVSSKSLELHLWLGACF</sequence>
<dbReference type="InterPro" id="IPR052641">
    <property type="entry name" value="AKAP7_isoform_gamma"/>
</dbReference>
<dbReference type="InterPro" id="IPR019510">
    <property type="entry name" value="AKAP7-like_phosphoesterase"/>
</dbReference>
<dbReference type="Gene3D" id="3.90.1140.10">
    <property type="entry name" value="Cyclic phosphodiesterase"/>
    <property type="match status" value="1"/>
</dbReference>
<evidence type="ECO:0000313" key="3">
    <source>
        <dbReference type="EMBL" id="CAE7652286.1"/>
    </source>
</evidence>
<accession>A0A812VSZ3</accession>
<feature type="compositionally biased region" description="Acidic residues" evidence="1">
    <location>
        <begin position="10"/>
        <end position="19"/>
    </location>
</feature>
<dbReference type="Proteomes" id="UP000649617">
    <property type="component" value="Unassembled WGS sequence"/>
</dbReference>
<evidence type="ECO:0000256" key="1">
    <source>
        <dbReference type="SAM" id="MobiDB-lite"/>
    </source>
</evidence>
<dbReference type="GO" id="GO:0034237">
    <property type="term" value="F:protein kinase A regulatory subunit binding"/>
    <property type="evidence" value="ECO:0007669"/>
    <property type="project" value="TreeGrafter"/>
</dbReference>
<evidence type="ECO:0000259" key="2">
    <source>
        <dbReference type="Pfam" id="PF10469"/>
    </source>
</evidence>
<dbReference type="Pfam" id="PF10469">
    <property type="entry name" value="AKAP7_NLS"/>
    <property type="match status" value="1"/>
</dbReference>
<feature type="region of interest" description="Disordered" evidence="1">
    <location>
        <begin position="1"/>
        <end position="54"/>
    </location>
</feature>
<proteinExistence type="predicted"/>
<dbReference type="PANTHER" id="PTHR15934">
    <property type="entry name" value="RNA 2',3'-CYCLIC PHOSPHODIESTERASE"/>
    <property type="match status" value="1"/>
</dbReference>
<gene>
    <name evidence="3" type="primary">KIF15</name>
    <name evidence="3" type="ORF">SPIL2461_LOCUS17436</name>
</gene>
<dbReference type="GO" id="GO:0005829">
    <property type="term" value="C:cytosol"/>
    <property type="evidence" value="ECO:0007669"/>
    <property type="project" value="TreeGrafter"/>
</dbReference>
<keyword evidence="4" id="KW-1185">Reference proteome</keyword>
<feature type="domain" description="A-kinase anchor protein 7-like phosphoesterase" evidence="2">
    <location>
        <begin position="60"/>
        <end position="269"/>
    </location>
</feature>
<comment type="caution">
    <text evidence="3">The sequence shown here is derived from an EMBL/GenBank/DDBJ whole genome shotgun (WGS) entry which is preliminary data.</text>
</comment>
<dbReference type="OrthoDB" id="425761at2759"/>
<protein>
    <submittedName>
        <fullName evidence="3">KIF15 protein</fullName>
    </submittedName>
</protein>
<dbReference type="EMBL" id="CAJNIZ010043171">
    <property type="protein sequence ID" value="CAE7652286.1"/>
    <property type="molecule type" value="Genomic_DNA"/>
</dbReference>
<dbReference type="AlphaFoldDB" id="A0A812VSZ3"/>
<feature type="compositionally biased region" description="Basic residues" evidence="1">
    <location>
        <begin position="29"/>
        <end position="47"/>
    </location>
</feature>
<organism evidence="3 4">
    <name type="scientific">Symbiodinium pilosum</name>
    <name type="common">Dinoflagellate</name>
    <dbReference type="NCBI Taxonomy" id="2952"/>
    <lineage>
        <taxon>Eukaryota</taxon>
        <taxon>Sar</taxon>
        <taxon>Alveolata</taxon>
        <taxon>Dinophyceae</taxon>
        <taxon>Suessiales</taxon>
        <taxon>Symbiodiniaceae</taxon>
        <taxon>Symbiodinium</taxon>
    </lineage>
</organism>
<dbReference type="GO" id="GO:0010738">
    <property type="term" value="P:regulation of protein kinase A signaling"/>
    <property type="evidence" value="ECO:0007669"/>
    <property type="project" value="TreeGrafter"/>
</dbReference>
<dbReference type="SUPFAM" id="SSF54637">
    <property type="entry name" value="Thioesterase/thiol ester dehydrase-isomerase"/>
    <property type="match status" value="1"/>
</dbReference>